<feature type="binding site" evidence="9">
    <location>
        <position position="81"/>
    </location>
    <ligand>
        <name>5-phospho-alpha-D-ribose 1-diphosphate</name>
        <dbReference type="ChEBI" id="CHEBI:58017"/>
    </ligand>
</feature>
<dbReference type="Pfam" id="PF02885">
    <property type="entry name" value="Glycos_trans_3N"/>
    <property type="match status" value="1"/>
</dbReference>
<dbReference type="Gene3D" id="3.40.1030.10">
    <property type="entry name" value="Nucleoside phosphorylase/phosphoribosyltransferase catalytic domain"/>
    <property type="match status" value="1"/>
</dbReference>
<keyword evidence="2 9" id="KW-0028">Amino-acid biosynthesis</keyword>
<evidence type="ECO:0000259" key="10">
    <source>
        <dbReference type="Pfam" id="PF00591"/>
    </source>
</evidence>
<dbReference type="GO" id="GO:0004048">
    <property type="term" value="F:anthranilate phosphoribosyltransferase activity"/>
    <property type="evidence" value="ECO:0007669"/>
    <property type="project" value="UniProtKB-UniRule"/>
</dbReference>
<dbReference type="InterPro" id="IPR017459">
    <property type="entry name" value="Glycosyl_Trfase_fam3_N_dom"/>
</dbReference>
<evidence type="ECO:0000256" key="5">
    <source>
        <dbReference type="ARBA" id="ARBA00022822"/>
    </source>
</evidence>
<dbReference type="AlphaFoldDB" id="A0A518B9G6"/>
<dbReference type="InterPro" id="IPR035902">
    <property type="entry name" value="Nuc_phospho_transferase"/>
</dbReference>
<evidence type="ECO:0000256" key="8">
    <source>
        <dbReference type="ARBA" id="ARBA00061188"/>
    </source>
</evidence>
<feature type="binding site" evidence="9">
    <location>
        <position position="227"/>
    </location>
    <ligand>
        <name>Mg(2+)</name>
        <dbReference type="ChEBI" id="CHEBI:18420"/>
        <label>1</label>
    </ligand>
</feature>
<comment type="function">
    <text evidence="9">Catalyzes the transfer of the phosphoribosyl group of 5-phosphorylribose-1-pyrophosphate (PRPP) to anthranilate to yield N-(5'-phosphoribosyl)-anthranilate (PRA).</text>
</comment>
<keyword evidence="6 9" id="KW-0057">Aromatic amino acid biosynthesis</keyword>
<evidence type="ECO:0000256" key="4">
    <source>
        <dbReference type="ARBA" id="ARBA00022679"/>
    </source>
</evidence>
<evidence type="ECO:0000313" key="12">
    <source>
        <dbReference type="EMBL" id="QDU63553.1"/>
    </source>
</evidence>
<feature type="binding site" evidence="9">
    <location>
        <position position="121"/>
    </location>
    <ligand>
        <name>5-phospho-alpha-D-ribose 1-diphosphate</name>
        <dbReference type="ChEBI" id="CHEBI:58017"/>
    </ligand>
</feature>
<dbReference type="InterPro" id="IPR000312">
    <property type="entry name" value="Glycosyl_Trfase_fam3"/>
</dbReference>
<dbReference type="Proteomes" id="UP000317093">
    <property type="component" value="Chromosome"/>
</dbReference>
<keyword evidence="9" id="KW-0460">Magnesium</keyword>
<dbReference type="SUPFAM" id="SSF47648">
    <property type="entry name" value="Nucleoside phosphorylase/phosphoribosyltransferase N-terminal domain"/>
    <property type="match status" value="1"/>
</dbReference>
<feature type="binding site" evidence="9">
    <location>
        <begin position="91"/>
        <end position="94"/>
    </location>
    <ligand>
        <name>5-phospho-alpha-D-ribose 1-diphosphate</name>
        <dbReference type="ChEBI" id="CHEBI:58017"/>
    </ligand>
</feature>
<feature type="domain" description="Glycosyl transferase family 3" evidence="10">
    <location>
        <begin position="76"/>
        <end position="325"/>
    </location>
</feature>
<comment type="subunit">
    <text evidence="9">Homodimer.</text>
</comment>
<feature type="binding site" evidence="9">
    <location>
        <position position="81"/>
    </location>
    <ligand>
        <name>anthranilate</name>
        <dbReference type="ChEBI" id="CHEBI:16567"/>
        <label>1</label>
    </ligand>
</feature>
<reference evidence="12 13" key="1">
    <citation type="submission" date="2019-02" db="EMBL/GenBank/DDBJ databases">
        <title>Deep-cultivation of Planctomycetes and their phenomic and genomic characterization uncovers novel biology.</title>
        <authorList>
            <person name="Wiegand S."/>
            <person name="Jogler M."/>
            <person name="Boedeker C."/>
            <person name="Pinto D."/>
            <person name="Vollmers J."/>
            <person name="Rivas-Marin E."/>
            <person name="Kohn T."/>
            <person name="Peeters S.H."/>
            <person name="Heuer A."/>
            <person name="Rast P."/>
            <person name="Oberbeckmann S."/>
            <person name="Bunk B."/>
            <person name="Jeske O."/>
            <person name="Meyerdierks A."/>
            <person name="Storesund J.E."/>
            <person name="Kallscheuer N."/>
            <person name="Luecker S."/>
            <person name="Lage O.M."/>
            <person name="Pohl T."/>
            <person name="Merkel B.J."/>
            <person name="Hornburger P."/>
            <person name="Mueller R.-W."/>
            <person name="Bruemmer F."/>
            <person name="Labrenz M."/>
            <person name="Spormann A.M."/>
            <person name="Op den Camp H."/>
            <person name="Overmann J."/>
            <person name="Amann R."/>
            <person name="Jetten M.S.M."/>
            <person name="Mascher T."/>
            <person name="Medema M.H."/>
            <person name="Devos D.P."/>
            <person name="Kaster A.-K."/>
            <person name="Ovreas L."/>
            <person name="Rohde M."/>
            <person name="Galperin M.Y."/>
            <person name="Jogler C."/>
        </authorList>
    </citation>
    <scope>NUCLEOTIDE SEQUENCE [LARGE SCALE GENOMIC DNA]</scope>
    <source>
        <strain evidence="12 13">Pan216</strain>
    </source>
</reference>
<evidence type="ECO:0000259" key="11">
    <source>
        <dbReference type="Pfam" id="PF02885"/>
    </source>
</evidence>
<keyword evidence="13" id="KW-1185">Reference proteome</keyword>
<name>A0A518B9G6_9BACT</name>
<sequence length="343" mass="36503">MSVVELLPRLADGETLTREQTRSAVTEIMGGSVDAVIVASFLTALRVRGETVEELAGVASLMREEAEQIDHGIKGLLDTCGTGGDGSSTFNISTATAIVVSACDVPIAKHGNRAVSSSTGSADVLRVLGVNIEVEPKINVECLREIGLAFFFAPRWHPAMARVMPVRRTLRFRTIFNLAGPLTNPAGADYQLVGVGRREWSDKVARALAELGVEAATVVRGVDGLDEVTLADNTEAILIRGGELESRVWSPESFGLPQNPNRALRVASPEESAVVISSVLKGNKGPARNVVLANAAAALLTVGRTDDLREGVAFAEKAIDDGRALSQLEELVRRTNREQFSAP</sequence>
<feature type="binding site" evidence="9">
    <location>
        <position position="112"/>
    </location>
    <ligand>
        <name>anthranilate</name>
        <dbReference type="ChEBI" id="CHEBI:16567"/>
        <label>1</label>
    </ligand>
</feature>
<dbReference type="HAMAP" id="MF_00211">
    <property type="entry name" value="TrpD"/>
    <property type="match status" value="1"/>
</dbReference>
<keyword evidence="4 9" id="KW-0808">Transferase</keyword>
<dbReference type="RefSeq" id="WP_145261102.1">
    <property type="nucleotide sequence ID" value="NZ_CP036279.1"/>
</dbReference>
<evidence type="ECO:0000313" key="13">
    <source>
        <dbReference type="Proteomes" id="UP000317093"/>
    </source>
</evidence>
<dbReference type="KEGG" id="knv:Pan216_44330"/>
<dbReference type="PANTHER" id="PTHR43285:SF2">
    <property type="entry name" value="ANTHRANILATE PHOSPHORIBOSYLTRANSFERASE"/>
    <property type="match status" value="1"/>
</dbReference>
<dbReference type="GO" id="GO:0000162">
    <property type="term" value="P:L-tryptophan biosynthetic process"/>
    <property type="evidence" value="ECO:0007669"/>
    <property type="project" value="UniProtKB-UniRule"/>
</dbReference>
<feature type="binding site" evidence="9">
    <location>
        <position position="89"/>
    </location>
    <ligand>
        <name>5-phospho-alpha-D-ribose 1-diphosphate</name>
        <dbReference type="ChEBI" id="CHEBI:58017"/>
    </ligand>
</feature>
<dbReference type="GO" id="GO:0000287">
    <property type="term" value="F:magnesium ion binding"/>
    <property type="evidence" value="ECO:0007669"/>
    <property type="project" value="UniProtKB-UniRule"/>
</dbReference>
<comment type="similarity">
    <text evidence="9">Belongs to the anthranilate phosphoribosyltransferase family.</text>
</comment>
<comment type="pathway">
    <text evidence="1 9">Amino-acid biosynthesis; L-tryptophan biosynthesis; L-tryptophan from chorismate: step 2/5.</text>
</comment>
<dbReference type="InterPro" id="IPR036320">
    <property type="entry name" value="Glycosyl_Trfase_fam3_N_dom_sf"/>
</dbReference>
<feature type="binding site" evidence="9">
    <location>
        <position position="227"/>
    </location>
    <ligand>
        <name>Mg(2+)</name>
        <dbReference type="ChEBI" id="CHEBI:18420"/>
        <label>2</label>
    </ligand>
</feature>
<evidence type="ECO:0000256" key="6">
    <source>
        <dbReference type="ARBA" id="ARBA00023141"/>
    </source>
</evidence>
<evidence type="ECO:0000256" key="2">
    <source>
        <dbReference type="ARBA" id="ARBA00022605"/>
    </source>
</evidence>
<dbReference type="PANTHER" id="PTHR43285">
    <property type="entry name" value="ANTHRANILATE PHOSPHORIBOSYLTRANSFERASE"/>
    <property type="match status" value="1"/>
</dbReference>
<evidence type="ECO:0000256" key="1">
    <source>
        <dbReference type="ARBA" id="ARBA00004907"/>
    </source>
</evidence>
<feature type="binding site" evidence="9">
    <location>
        <begin position="109"/>
        <end position="117"/>
    </location>
    <ligand>
        <name>5-phospho-alpha-D-ribose 1-diphosphate</name>
        <dbReference type="ChEBI" id="CHEBI:58017"/>
    </ligand>
</feature>
<evidence type="ECO:0000256" key="3">
    <source>
        <dbReference type="ARBA" id="ARBA00022676"/>
    </source>
</evidence>
<dbReference type="GO" id="GO:0005829">
    <property type="term" value="C:cytosol"/>
    <property type="evidence" value="ECO:0007669"/>
    <property type="project" value="TreeGrafter"/>
</dbReference>
<comment type="cofactor">
    <cofactor evidence="9">
        <name>Mg(2+)</name>
        <dbReference type="ChEBI" id="CHEBI:18420"/>
    </cofactor>
    <text evidence="9">Binds 2 magnesium ions per monomer.</text>
</comment>
<dbReference type="SUPFAM" id="SSF52418">
    <property type="entry name" value="Nucleoside phosphorylase/phosphoribosyltransferase catalytic domain"/>
    <property type="match status" value="1"/>
</dbReference>
<dbReference type="InterPro" id="IPR005940">
    <property type="entry name" value="Anthranilate_Pribosyl_Tfrase"/>
</dbReference>
<feature type="binding site" evidence="9">
    <location>
        <position position="93"/>
    </location>
    <ligand>
        <name>Mg(2+)</name>
        <dbReference type="ChEBI" id="CHEBI:18420"/>
        <label>1</label>
    </ligand>
</feature>
<dbReference type="FunFam" id="3.40.1030.10:FF:000002">
    <property type="entry name" value="Anthranilate phosphoribosyltransferase"/>
    <property type="match status" value="1"/>
</dbReference>
<dbReference type="OrthoDB" id="9806430at2"/>
<keyword evidence="3 9" id="KW-0328">Glycosyltransferase</keyword>
<dbReference type="NCBIfam" id="TIGR01245">
    <property type="entry name" value="trpD"/>
    <property type="match status" value="1"/>
</dbReference>
<keyword evidence="5 9" id="KW-0822">Tryptophan biosynthesis</keyword>
<dbReference type="Gene3D" id="1.20.970.10">
    <property type="entry name" value="Transferase, Pyrimidine Nucleoside Phosphorylase, Chain C"/>
    <property type="match status" value="1"/>
</dbReference>
<evidence type="ECO:0000256" key="7">
    <source>
        <dbReference type="ARBA" id="ARBA00052328"/>
    </source>
</evidence>
<organism evidence="12 13">
    <name type="scientific">Kolteria novifilia</name>
    <dbReference type="NCBI Taxonomy" id="2527975"/>
    <lineage>
        <taxon>Bacteria</taxon>
        <taxon>Pseudomonadati</taxon>
        <taxon>Planctomycetota</taxon>
        <taxon>Planctomycetia</taxon>
        <taxon>Kolteriales</taxon>
        <taxon>Kolteriaceae</taxon>
        <taxon>Kolteria</taxon>
    </lineage>
</organism>
<feature type="domain" description="Glycosyl transferase family 3 N-terminal" evidence="11">
    <location>
        <begin position="5"/>
        <end position="66"/>
    </location>
</feature>
<evidence type="ECO:0000256" key="9">
    <source>
        <dbReference type="HAMAP-Rule" id="MF_00211"/>
    </source>
</evidence>
<feature type="binding site" evidence="9">
    <location>
        <begin position="84"/>
        <end position="85"/>
    </location>
    <ligand>
        <name>5-phospho-alpha-D-ribose 1-diphosphate</name>
        <dbReference type="ChEBI" id="CHEBI:58017"/>
    </ligand>
</feature>
<feature type="binding site" evidence="9">
    <location>
        <position position="226"/>
    </location>
    <ligand>
        <name>Mg(2+)</name>
        <dbReference type="ChEBI" id="CHEBI:18420"/>
        <label>2</label>
    </ligand>
</feature>
<feature type="binding site" evidence="9">
    <location>
        <position position="167"/>
    </location>
    <ligand>
        <name>anthranilate</name>
        <dbReference type="ChEBI" id="CHEBI:16567"/>
        <label>2</label>
    </ligand>
</feature>
<comment type="caution">
    <text evidence="9">Lacks conserved residue(s) required for the propagation of feature annotation.</text>
</comment>
<gene>
    <name evidence="9 12" type="primary">trpD</name>
    <name evidence="12" type="ORF">Pan216_44330</name>
</gene>
<dbReference type="EMBL" id="CP036279">
    <property type="protein sequence ID" value="QDU63553.1"/>
    <property type="molecule type" value="Genomic_DNA"/>
</dbReference>
<accession>A0A518B9G6</accession>
<dbReference type="Pfam" id="PF00591">
    <property type="entry name" value="Glycos_transf_3"/>
    <property type="match status" value="1"/>
</dbReference>
<comment type="similarity">
    <text evidence="8">In the C-terminal section; belongs to the anthranilate phosphoribosyltransferase family.</text>
</comment>
<dbReference type="EC" id="2.4.2.18" evidence="9"/>
<proteinExistence type="inferred from homology"/>
<comment type="catalytic activity">
    <reaction evidence="7 9">
        <text>N-(5-phospho-beta-D-ribosyl)anthranilate + diphosphate = 5-phospho-alpha-D-ribose 1-diphosphate + anthranilate</text>
        <dbReference type="Rhea" id="RHEA:11768"/>
        <dbReference type="ChEBI" id="CHEBI:16567"/>
        <dbReference type="ChEBI" id="CHEBI:18277"/>
        <dbReference type="ChEBI" id="CHEBI:33019"/>
        <dbReference type="ChEBI" id="CHEBI:58017"/>
        <dbReference type="EC" id="2.4.2.18"/>
    </reaction>
</comment>
<dbReference type="UniPathway" id="UPA00035">
    <property type="reaction ID" value="UER00041"/>
</dbReference>
<protein>
    <recommendedName>
        <fullName evidence="9">Anthranilate phosphoribosyltransferase</fullName>
        <ecNumber evidence="9">2.4.2.18</ecNumber>
    </recommendedName>
</protein>
<keyword evidence="9" id="KW-0479">Metal-binding</keyword>